<reference evidence="1 2" key="1">
    <citation type="submission" date="2017-09" db="EMBL/GenBank/DDBJ databases">
        <title>Comparative genomics of rhizobia isolated from Phaseolus vulgaris in China.</title>
        <authorList>
            <person name="Tong W."/>
        </authorList>
    </citation>
    <scope>NUCLEOTIDE SEQUENCE [LARGE SCALE GENOMIC DNA]</scope>
    <source>
        <strain evidence="1 2">PCH1</strain>
    </source>
</reference>
<comment type="caution">
    <text evidence="1">The sequence shown here is derived from an EMBL/GenBank/DDBJ whole genome shotgun (WGS) entry which is preliminary data.</text>
</comment>
<dbReference type="AlphaFoldDB" id="A0A2A6LNU6"/>
<name>A0A2A6LNU6_RHIFR</name>
<evidence type="ECO:0000313" key="2">
    <source>
        <dbReference type="Proteomes" id="UP000220353"/>
    </source>
</evidence>
<dbReference type="RefSeq" id="WP_097588052.1">
    <property type="nucleotide sequence ID" value="NZ_NWTC01000051.1"/>
</dbReference>
<evidence type="ECO:0000313" key="1">
    <source>
        <dbReference type="EMBL" id="PDT43916.1"/>
    </source>
</evidence>
<dbReference type="Proteomes" id="UP000220353">
    <property type="component" value="Unassembled WGS sequence"/>
</dbReference>
<dbReference type="EMBL" id="NWTC01000051">
    <property type="protein sequence ID" value="PDT43916.1"/>
    <property type="molecule type" value="Genomic_DNA"/>
</dbReference>
<evidence type="ECO:0008006" key="3">
    <source>
        <dbReference type="Google" id="ProtNLM"/>
    </source>
</evidence>
<organism evidence="1 2">
    <name type="scientific">Rhizobium fredii</name>
    <name type="common">Sinorhizobium fredii</name>
    <dbReference type="NCBI Taxonomy" id="380"/>
    <lineage>
        <taxon>Bacteria</taxon>
        <taxon>Pseudomonadati</taxon>
        <taxon>Pseudomonadota</taxon>
        <taxon>Alphaproteobacteria</taxon>
        <taxon>Hyphomicrobiales</taxon>
        <taxon>Rhizobiaceae</taxon>
        <taxon>Sinorhizobium/Ensifer group</taxon>
        <taxon>Sinorhizobium</taxon>
    </lineage>
</organism>
<protein>
    <recommendedName>
        <fullName evidence="3">DUF1127 domain-containing protein</fullName>
    </recommendedName>
</protein>
<accession>A0A2A6LNU6</accession>
<proteinExistence type="predicted"/>
<sequence>MSNILSGMSGFSRNVGLDLNQNPSRGEGRIDSWRNPIRLLMVWDERLRFRAQLAQMAEHAPEVLDDIGLSQAQVDAEISKPFWRG</sequence>
<gene>
    <name evidence="1" type="ORF">CO661_32260</name>
</gene>